<dbReference type="RefSeq" id="WP_004439592.1">
    <property type="nucleotide sequence ID" value="NZ_AHOP02000036.1"/>
</dbReference>
<keyword evidence="1" id="KW-0175">Coiled coil</keyword>
<dbReference type="PANTHER" id="PTHR33055:SF3">
    <property type="entry name" value="PUTATIVE TRANSPOSASE FOR IS117-RELATED"/>
    <property type="match status" value="1"/>
</dbReference>
<dbReference type="Pfam" id="PF02371">
    <property type="entry name" value="Transposase_20"/>
    <property type="match status" value="1"/>
</dbReference>
<dbReference type="GO" id="GO:0006313">
    <property type="term" value="P:DNA transposition"/>
    <property type="evidence" value="ECO:0007669"/>
    <property type="project" value="InterPro"/>
</dbReference>
<feature type="domain" description="Transposase IS116/IS110/IS902 C-terminal" evidence="3">
    <location>
        <begin position="231"/>
        <end position="318"/>
    </location>
</feature>
<reference evidence="4 5" key="1">
    <citation type="submission" date="2013-01" db="EMBL/GenBank/DDBJ databases">
        <authorList>
            <person name="Harkins D.M."/>
            <person name="Durkin A.S."/>
            <person name="Brinkac L.M."/>
            <person name="Haft D.H."/>
            <person name="Selengut J.D."/>
            <person name="Sanka R."/>
            <person name="DePew J."/>
            <person name="Purushe J."/>
            <person name="Matthias M.A."/>
            <person name="Vinetz J.M."/>
            <person name="Sutton G.G."/>
            <person name="Nierman W.C."/>
            <person name="Fouts D.E."/>
        </authorList>
    </citation>
    <scope>NUCLEOTIDE SEQUENCE [LARGE SCALE GENOMIC DNA]</scope>
    <source>
        <strain evidence="4 5">ZUN142</strain>
    </source>
</reference>
<sequence length="369" mass="41878">MKSQEIKYVGIDCGKKTLEVIRIGDNSLHQRQQFSTTENGINNLLNWLNPNDVVGLEAGSQSFRIAKSILNKGIQVIVLNPGDLATIYQSLKKTDKEDSLKIARLIQRFPIEELPVVPIPTTRPLGSVVLSFSDEEEDNRRLCSEQENWTRQLTQSKNRLHSLFTQAGLTHITKKHLRTKANRETSVALLPSRYQKEAERILKVLDLVEQNLKLIEEEIKEALKKNQAYTQTIMSMPGIGMITSLAIMSYMGDCKRFSSAKQAAYYVGLVPRVDISGDSAYYGRIVNRGCHSIRRVIVQAAWSLVRCQHGGKIKEFYQRLYPKKGAKKSIIAVSRKMIEVLYSMIRTGTLFDSMPEEVLNRKLAQYGLM</sequence>
<organism evidence="4 5">
    <name type="scientific">Leptospira noguchii serovar Autumnalis str. ZUN142</name>
    <dbReference type="NCBI Taxonomy" id="1085540"/>
    <lineage>
        <taxon>Bacteria</taxon>
        <taxon>Pseudomonadati</taxon>
        <taxon>Spirochaetota</taxon>
        <taxon>Spirochaetia</taxon>
        <taxon>Leptospirales</taxon>
        <taxon>Leptospiraceae</taxon>
        <taxon>Leptospira</taxon>
    </lineage>
</organism>
<evidence type="ECO:0000259" key="3">
    <source>
        <dbReference type="Pfam" id="PF02371"/>
    </source>
</evidence>
<dbReference type="Proteomes" id="UP000012153">
    <property type="component" value="Unassembled WGS sequence"/>
</dbReference>
<accession>M6UGY5</accession>
<evidence type="ECO:0000259" key="2">
    <source>
        <dbReference type="Pfam" id="PF01548"/>
    </source>
</evidence>
<dbReference type="AlphaFoldDB" id="M6UGY5"/>
<dbReference type="InterPro" id="IPR002525">
    <property type="entry name" value="Transp_IS110-like_N"/>
</dbReference>
<dbReference type="InterPro" id="IPR047650">
    <property type="entry name" value="Transpos_IS110"/>
</dbReference>
<dbReference type="PANTHER" id="PTHR33055">
    <property type="entry name" value="TRANSPOSASE FOR INSERTION SEQUENCE ELEMENT IS1111A"/>
    <property type="match status" value="1"/>
</dbReference>
<dbReference type="EMBL" id="AHOP02000036">
    <property type="protein sequence ID" value="EMO40364.1"/>
    <property type="molecule type" value="Genomic_DNA"/>
</dbReference>
<dbReference type="Pfam" id="PF01548">
    <property type="entry name" value="DEDD_Tnp_IS110"/>
    <property type="match status" value="1"/>
</dbReference>
<protein>
    <submittedName>
        <fullName evidence="4">Transposase, IS116/IS110/IS902 family</fullName>
    </submittedName>
</protein>
<dbReference type="GO" id="GO:0004803">
    <property type="term" value="F:transposase activity"/>
    <property type="evidence" value="ECO:0007669"/>
    <property type="project" value="InterPro"/>
</dbReference>
<evidence type="ECO:0000313" key="5">
    <source>
        <dbReference type="Proteomes" id="UP000012153"/>
    </source>
</evidence>
<evidence type="ECO:0000256" key="1">
    <source>
        <dbReference type="SAM" id="Coils"/>
    </source>
</evidence>
<feature type="domain" description="Transposase IS110-like N-terminal" evidence="2">
    <location>
        <begin position="9"/>
        <end position="110"/>
    </location>
</feature>
<feature type="coiled-coil region" evidence="1">
    <location>
        <begin position="198"/>
        <end position="232"/>
    </location>
</feature>
<gene>
    <name evidence="4" type="ORF">LEP1GSC186_4068</name>
</gene>
<dbReference type="InterPro" id="IPR003346">
    <property type="entry name" value="Transposase_20"/>
</dbReference>
<name>M6UGY5_9LEPT</name>
<evidence type="ECO:0000313" key="4">
    <source>
        <dbReference type="EMBL" id="EMO40364.1"/>
    </source>
</evidence>
<dbReference type="NCBIfam" id="NF033542">
    <property type="entry name" value="transpos_IS110"/>
    <property type="match status" value="1"/>
</dbReference>
<comment type="caution">
    <text evidence="4">The sequence shown here is derived from an EMBL/GenBank/DDBJ whole genome shotgun (WGS) entry which is preliminary data.</text>
</comment>
<proteinExistence type="predicted"/>
<dbReference type="GO" id="GO:0003677">
    <property type="term" value="F:DNA binding"/>
    <property type="evidence" value="ECO:0007669"/>
    <property type="project" value="InterPro"/>
</dbReference>